<dbReference type="PANTHER" id="PTHR31087">
    <property type="match status" value="1"/>
</dbReference>
<evidence type="ECO:0000313" key="2">
    <source>
        <dbReference type="EMBL" id="ABK26200.1"/>
    </source>
</evidence>
<dbReference type="InterPro" id="IPR038595">
    <property type="entry name" value="LOR_sf"/>
</dbReference>
<proteinExistence type="evidence at transcript level"/>
<dbReference type="InterPro" id="IPR025659">
    <property type="entry name" value="Tubby-like_C"/>
</dbReference>
<dbReference type="Pfam" id="PF04525">
    <property type="entry name" value="LOR"/>
    <property type="match status" value="1"/>
</dbReference>
<evidence type="ECO:0008006" key="3">
    <source>
        <dbReference type="Google" id="ProtNLM"/>
    </source>
</evidence>
<dbReference type="AlphaFoldDB" id="A9NZY9"/>
<comment type="similarity">
    <text evidence="1">Belongs to the LOR family.</text>
</comment>
<dbReference type="SUPFAM" id="SSF54518">
    <property type="entry name" value="Tubby C-terminal domain-like"/>
    <property type="match status" value="1"/>
</dbReference>
<protein>
    <recommendedName>
        <fullName evidence="3">Tubby C-terminal domain-containing protein</fullName>
    </recommendedName>
</protein>
<dbReference type="EMBL" id="EF086944">
    <property type="protein sequence ID" value="ABK26200.1"/>
    <property type="molecule type" value="mRNA"/>
</dbReference>
<sequence>MHAKIHPHEPELSRRVVVDDKLSNSSVTALTVWRKSLVFSCNGFTVFDSSGNLVFRVDNYASDLKDEIVLMDAAGMALLTIRRKSWLSLQNQWKGFLGEFRDGKKPLFVVRRVTSLLIPTKTLAEVYMCSSAKRKGKPQFDYRVEGYYAKRSFTILNSLNKVVAEVKPKQVRSEITLGGDVFNLTVNPGYDQAFVMGLIVVLDQMMPS</sequence>
<evidence type="ECO:0000256" key="1">
    <source>
        <dbReference type="ARBA" id="ARBA00005437"/>
    </source>
</evidence>
<dbReference type="InterPro" id="IPR007612">
    <property type="entry name" value="LOR"/>
</dbReference>
<accession>A9NZY9</accession>
<dbReference type="PANTHER" id="PTHR31087:SF161">
    <property type="entry name" value="TUBBY C 2 FAMILY PROTEIN"/>
    <property type="match status" value="1"/>
</dbReference>
<dbReference type="Gene3D" id="2.40.160.200">
    <property type="entry name" value="LURP1-related"/>
    <property type="match status" value="1"/>
</dbReference>
<organism evidence="2">
    <name type="scientific">Picea sitchensis</name>
    <name type="common">Sitka spruce</name>
    <name type="synonym">Pinus sitchensis</name>
    <dbReference type="NCBI Taxonomy" id="3332"/>
    <lineage>
        <taxon>Eukaryota</taxon>
        <taxon>Viridiplantae</taxon>
        <taxon>Streptophyta</taxon>
        <taxon>Embryophyta</taxon>
        <taxon>Tracheophyta</taxon>
        <taxon>Spermatophyta</taxon>
        <taxon>Pinopsida</taxon>
        <taxon>Pinidae</taxon>
        <taxon>Conifers I</taxon>
        <taxon>Pinales</taxon>
        <taxon>Pinaceae</taxon>
        <taxon>Picea</taxon>
    </lineage>
</organism>
<dbReference type="OMA" id="YANRSCA"/>
<reference evidence="2" key="1">
    <citation type="journal article" date="2008" name="BMC Genomics">
        <title>A conifer genomics resource of 200,000 spruce (Picea spp.) ESTs and 6,464 high-quality, sequence-finished full-length cDNAs for Sitka spruce (Picea sitchensis).</title>
        <authorList>
            <person name="Ralph S.G."/>
            <person name="Chun H.J."/>
            <person name="Kolosova N."/>
            <person name="Cooper D."/>
            <person name="Oddy C."/>
            <person name="Ritland C.E."/>
            <person name="Kirkpatrick R."/>
            <person name="Moore R."/>
            <person name="Barber S."/>
            <person name="Holt R.A."/>
            <person name="Jones S.J."/>
            <person name="Marra M.A."/>
            <person name="Douglas C.J."/>
            <person name="Ritland K."/>
            <person name="Bohlmann J."/>
        </authorList>
    </citation>
    <scope>NUCLEOTIDE SEQUENCE</scope>
    <source>
        <tissue evidence="2">Green portion of the leader tissue</tissue>
    </source>
</reference>
<name>A9NZY9_PICSI</name>